<dbReference type="Gene3D" id="3.40.190.290">
    <property type="match status" value="1"/>
</dbReference>
<evidence type="ECO:0000259" key="8">
    <source>
        <dbReference type="PROSITE" id="PS50931"/>
    </source>
</evidence>
<evidence type="ECO:0000313" key="10">
    <source>
        <dbReference type="Proteomes" id="UP001642464"/>
    </source>
</evidence>
<dbReference type="InterPro" id="IPR050950">
    <property type="entry name" value="HTH-type_LysR_regulators"/>
</dbReference>
<dbReference type="Proteomes" id="UP001642464">
    <property type="component" value="Unassembled WGS sequence"/>
</dbReference>
<feature type="domain" description="HTH lysR-type" evidence="8">
    <location>
        <begin position="351"/>
        <end position="395"/>
    </location>
</feature>
<keyword evidence="10" id="KW-1185">Reference proteome</keyword>
<keyword evidence="5" id="KW-0238">DNA-binding</keyword>
<feature type="chain" id="PRO_5045275208" description="Probable RuBisCO transcriptional regulator" evidence="7">
    <location>
        <begin position="21"/>
        <end position="638"/>
    </location>
</feature>
<dbReference type="SUPFAM" id="SSF46785">
    <property type="entry name" value="Winged helix' DNA-binding domain"/>
    <property type="match status" value="1"/>
</dbReference>
<dbReference type="PRINTS" id="PR00039">
    <property type="entry name" value="HTHLYSR"/>
</dbReference>
<keyword evidence="7" id="KW-0732">Signal</keyword>
<dbReference type="InterPro" id="IPR028082">
    <property type="entry name" value="Peripla_BP_I"/>
</dbReference>
<evidence type="ECO:0000256" key="6">
    <source>
        <dbReference type="ARBA" id="ARBA00023163"/>
    </source>
</evidence>
<dbReference type="InterPro" id="IPR036388">
    <property type="entry name" value="WH-like_DNA-bd_sf"/>
</dbReference>
<evidence type="ECO:0000256" key="1">
    <source>
        <dbReference type="ARBA" id="ARBA00003782"/>
    </source>
</evidence>
<feature type="signal peptide" evidence="7">
    <location>
        <begin position="1"/>
        <end position="20"/>
    </location>
</feature>
<comment type="caution">
    <text evidence="9">The sequence shown here is derived from an EMBL/GenBank/DDBJ whole genome shotgun (WGS) entry which is preliminary data.</text>
</comment>
<dbReference type="SUPFAM" id="SSF53850">
    <property type="entry name" value="Periplasmic binding protein-like II"/>
    <property type="match status" value="1"/>
</dbReference>
<accession>A0ABP0HIJ1</accession>
<comment type="function">
    <text evidence="1">Trans-acting transcriptional regulator of RuBisCO genes (rbcL and rbcS) expression.</text>
</comment>
<dbReference type="Gene3D" id="1.10.10.10">
    <property type="entry name" value="Winged helix-like DNA-binding domain superfamily/Winged helix DNA-binding domain"/>
    <property type="match status" value="1"/>
</dbReference>
<dbReference type="SUPFAM" id="SSF53822">
    <property type="entry name" value="Periplasmic binding protein-like I"/>
    <property type="match status" value="1"/>
</dbReference>
<dbReference type="EMBL" id="CAXAMM010000792">
    <property type="protein sequence ID" value="CAK8988984.1"/>
    <property type="molecule type" value="Genomic_DNA"/>
</dbReference>
<dbReference type="PROSITE" id="PS50931">
    <property type="entry name" value="HTH_LYSR"/>
    <property type="match status" value="1"/>
</dbReference>
<dbReference type="CDD" id="cd05466">
    <property type="entry name" value="PBP2_LTTR_substrate"/>
    <property type="match status" value="1"/>
</dbReference>
<evidence type="ECO:0000256" key="5">
    <source>
        <dbReference type="ARBA" id="ARBA00023125"/>
    </source>
</evidence>
<dbReference type="InterPro" id="IPR005119">
    <property type="entry name" value="LysR_subst-bd"/>
</dbReference>
<evidence type="ECO:0000256" key="2">
    <source>
        <dbReference type="ARBA" id="ARBA00009437"/>
    </source>
</evidence>
<evidence type="ECO:0000256" key="4">
    <source>
        <dbReference type="ARBA" id="ARBA00023015"/>
    </source>
</evidence>
<organism evidence="9 10">
    <name type="scientific">Durusdinium trenchii</name>
    <dbReference type="NCBI Taxonomy" id="1381693"/>
    <lineage>
        <taxon>Eukaryota</taxon>
        <taxon>Sar</taxon>
        <taxon>Alveolata</taxon>
        <taxon>Dinophyceae</taxon>
        <taxon>Suessiales</taxon>
        <taxon>Symbiodiniaceae</taxon>
        <taxon>Durusdinium</taxon>
    </lineage>
</organism>
<proteinExistence type="inferred from homology"/>
<comment type="similarity">
    <text evidence="2">Belongs to the LysR transcriptional regulatory family.</text>
</comment>
<sequence>MITILRRSCFFLALIALSACQYAGETTLDQVEDVGPPLNAEVIGSGDATLALVLPFEGSNAATAKQIRNGAVLAHEHLSADKLKLAIVNAGSPDYSDLKTTSLVALYAPDNKVHSSPPGRAVNVSLGDKPLTKDGLSMVASDMDSLVAGLRFASPSGAPVVVLAPETQSDADLEALAKKVGGTVEIIKYAKNAKGTALAKSIESVGDITAVGFVESNSKVVEIAAALKRLKSKPVIIGHTGWGQSLVGNPKMRDAIVARPDSSSWGFVTERYQKKFGENPTEMSLYGFDIVAVAAGLVRQHGSRAITRKRLGDSKGFKGAAGAFRFTKDGTVERLYEITKIDGGKLTVIKREKSFSAAANRVNATQSGLSMHVRKLESRYGVSLFERSWAGVEPTEAGHIFYKRAVEVLSATAKAEESLRELSGAISDHIRIGLMPSFTGTILSFTMMRFTSEFPSVRVTIEEAYSATLSNLVSEGALDFAIVPAVDSDLGLESTLMAVDRECLVCAGNSKIADLKQVRLADMSPLKLIVPTAVNVRRGRIEHYLAVNGIEVAELMELDAMMGTLDLVANSDWLSILPSVLSRPDRDGCKRRFIPLIDPSMSVEYMRISNKAQPMGRAAQAFSDVLQEELNTALEFET</sequence>
<evidence type="ECO:0000256" key="7">
    <source>
        <dbReference type="SAM" id="SignalP"/>
    </source>
</evidence>
<name>A0ABP0HIJ1_9DINO</name>
<dbReference type="Pfam" id="PF00126">
    <property type="entry name" value="HTH_1"/>
    <property type="match status" value="1"/>
</dbReference>
<dbReference type="Pfam" id="PF03466">
    <property type="entry name" value="LysR_substrate"/>
    <property type="match status" value="1"/>
</dbReference>
<evidence type="ECO:0000313" key="9">
    <source>
        <dbReference type="EMBL" id="CAK8988984.1"/>
    </source>
</evidence>
<dbReference type="PANTHER" id="PTHR30419">
    <property type="entry name" value="HTH-TYPE TRANSCRIPTIONAL REGULATOR YBHD"/>
    <property type="match status" value="1"/>
</dbReference>
<dbReference type="InterPro" id="IPR036390">
    <property type="entry name" value="WH_DNA-bd_sf"/>
</dbReference>
<dbReference type="Gene3D" id="3.40.50.2300">
    <property type="match status" value="1"/>
</dbReference>
<dbReference type="PROSITE" id="PS51257">
    <property type="entry name" value="PROKAR_LIPOPROTEIN"/>
    <property type="match status" value="1"/>
</dbReference>
<keyword evidence="6" id="KW-0804">Transcription</keyword>
<protein>
    <recommendedName>
        <fullName evidence="3">Probable RuBisCO transcriptional regulator</fullName>
    </recommendedName>
</protein>
<dbReference type="InterPro" id="IPR000847">
    <property type="entry name" value="LysR_HTH_N"/>
</dbReference>
<evidence type="ECO:0000256" key="3">
    <source>
        <dbReference type="ARBA" id="ARBA00018907"/>
    </source>
</evidence>
<gene>
    <name evidence="9" type="ORF">SCF082_LOCUS1622</name>
</gene>
<dbReference type="PANTHER" id="PTHR30419:SF8">
    <property type="entry name" value="NITROGEN ASSIMILATION TRANSCRIPTIONAL ACTIVATOR-RELATED"/>
    <property type="match status" value="1"/>
</dbReference>
<keyword evidence="4" id="KW-0805">Transcription regulation</keyword>
<reference evidence="9 10" key="1">
    <citation type="submission" date="2024-02" db="EMBL/GenBank/DDBJ databases">
        <authorList>
            <person name="Chen Y."/>
            <person name="Shah S."/>
            <person name="Dougan E. K."/>
            <person name="Thang M."/>
            <person name="Chan C."/>
        </authorList>
    </citation>
    <scope>NUCLEOTIDE SEQUENCE [LARGE SCALE GENOMIC DNA]</scope>
</reference>